<organism evidence="2 3">
    <name type="scientific">Falsiroseomonas bella</name>
    <dbReference type="NCBI Taxonomy" id="2184016"/>
    <lineage>
        <taxon>Bacteria</taxon>
        <taxon>Pseudomonadati</taxon>
        <taxon>Pseudomonadota</taxon>
        <taxon>Alphaproteobacteria</taxon>
        <taxon>Acetobacterales</taxon>
        <taxon>Roseomonadaceae</taxon>
        <taxon>Falsiroseomonas</taxon>
    </lineage>
</organism>
<dbReference type="SUPFAM" id="SSF54975">
    <property type="entry name" value="Acylphosphatase/BLUF domain-like"/>
    <property type="match status" value="1"/>
</dbReference>
<evidence type="ECO:0000259" key="1">
    <source>
        <dbReference type="PROSITE" id="PS50925"/>
    </source>
</evidence>
<dbReference type="GO" id="GO:0009882">
    <property type="term" value="F:blue light photoreceptor activity"/>
    <property type="evidence" value="ECO:0007669"/>
    <property type="project" value="InterPro"/>
</dbReference>
<dbReference type="EMBL" id="QGNA01000001">
    <property type="protein sequence ID" value="PWS38852.1"/>
    <property type="molecule type" value="Genomic_DNA"/>
</dbReference>
<dbReference type="AlphaFoldDB" id="A0A317FKG2"/>
<name>A0A317FKG2_9PROT</name>
<dbReference type="InterPro" id="IPR036046">
    <property type="entry name" value="Acylphosphatase-like_dom_sf"/>
</dbReference>
<dbReference type="Proteomes" id="UP000245765">
    <property type="component" value="Unassembled WGS sequence"/>
</dbReference>
<gene>
    <name evidence="2" type="ORF">DFH01_06275</name>
</gene>
<dbReference type="Gene3D" id="3.30.70.100">
    <property type="match status" value="1"/>
</dbReference>
<dbReference type="InterPro" id="IPR007024">
    <property type="entry name" value="BLUF_domain"/>
</dbReference>
<dbReference type="OrthoDB" id="196105at2"/>
<dbReference type="Pfam" id="PF04940">
    <property type="entry name" value="BLUF"/>
    <property type="match status" value="1"/>
</dbReference>
<reference evidence="3" key="1">
    <citation type="submission" date="2018-05" db="EMBL/GenBank/DDBJ databases">
        <authorList>
            <person name="Du Z."/>
            <person name="Wang X."/>
        </authorList>
    </citation>
    <scope>NUCLEOTIDE SEQUENCE [LARGE SCALE GENOMIC DNA]</scope>
    <source>
        <strain evidence="3">CQN31</strain>
    </source>
</reference>
<comment type="caution">
    <text evidence="2">The sequence shown here is derived from an EMBL/GenBank/DDBJ whole genome shotgun (WGS) entry which is preliminary data.</text>
</comment>
<dbReference type="GO" id="GO:0071949">
    <property type="term" value="F:FAD binding"/>
    <property type="evidence" value="ECO:0007669"/>
    <property type="project" value="InterPro"/>
</dbReference>
<evidence type="ECO:0000313" key="3">
    <source>
        <dbReference type="Proteomes" id="UP000245765"/>
    </source>
</evidence>
<dbReference type="PROSITE" id="PS50925">
    <property type="entry name" value="BLUF"/>
    <property type="match status" value="1"/>
</dbReference>
<proteinExistence type="predicted"/>
<accession>A0A317FKG2</accession>
<sequence>MRVLQLVYASRPFGFDAGALEDILAIARHRNAQDDITGALICRHDLFMQLLEGPRAKVTAAFGRILRDDRHVEVSLLWSGDAAARLFPDWTMRDDAVPSWMWSREALAAGAVAGATAEEARQVFVRLAREPHRQGYVFQATRH</sequence>
<keyword evidence="3" id="KW-1185">Reference proteome</keyword>
<dbReference type="RefSeq" id="WP_109869473.1">
    <property type="nucleotide sequence ID" value="NZ_QGNA01000001.1"/>
</dbReference>
<evidence type="ECO:0000313" key="2">
    <source>
        <dbReference type="EMBL" id="PWS38852.1"/>
    </source>
</evidence>
<protein>
    <submittedName>
        <fullName evidence="2">Blue light sensor protein</fullName>
    </submittedName>
</protein>
<feature type="domain" description="BLUF" evidence="1">
    <location>
        <begin position="3"/>
        <end position="93"/>
    </location>
</feature>
<dbReference type="SMART" id="SM01034">
    <property type="entry name" value="BLUF"/>
    <property type="match status" value="1"/>
</dbReference>